<dbReference type="SUPFAM" id="SSF53756">
    <property type="entry name" value="UDP-Glycosyltransferase/glycogen phosphorylase"/>
    <property type="match status" value="1"/>
</dbReference>
<dbReference type="Gene3D" id="3.40.50.2000">
    <property type="entry name" value="Glycogen Phosphorylase B"/>
    <property type="match status" value="2"/>
</dbReference>
<dbReference type="InterPro" id="IPR050194">
    <property type="entry name" value="Glycosyltransferase_grp1"/>
</dbReference>
<dbReference type="PANTHER" id="PTHR45947">
    <property type="entry name" value="SULFOQUINOVOSYL TRANSFERASE SQD2"/>
    <property type="match status" value="1"/>
</dbReference>
<proteinExistence type="predicted"/>
<dbReference type="InterPro" id="IPR028098">
    <property type="entry name" value="Glyco_trans_4-like_N"/>
</dbReference>
<evidence type="ECO:0000313" key="3">
    <source>
        <dbReference type="Proteomes" id="UP000030988"/>
    </source>
</evidence>
<organism evidence="2 3">
    <name type="scientific">Croceibacterium mercuriale</name>
    <dbReference type="NCBI Taxonomy" id="1572751"/>
    <lineage>
        <taxon>Bacteria</taxon>
        <taxon>Pseudomonadati</taxon>
        <taxon>Pseudomonadota</taxon>
        <taxon>Alphaproteobacteria</taxon>
        <taxon>Sphingomonadales</taxon>
        <taxon>Erythrobacteraceae</taxon>
        <taxon>Croceibacterium</taxon>
    </lineage>
</organism>
<dbReference type="GO" id="GO:0016758">
    <property type="term" value="F:hexosyltransferase activity"/>
    <property type="evidence" value="ECO:0007669"/>
    <property type="project" value="TreeGrafter"/>
</dbReference>
<accession>A0A0B2BTN4</accession>
<dbReference type="EMBL" id="JTDN01000002">
    <property type="protein sequence ID" value="KHL24923.1"/>
    <property type="molecule type" value="Genomic_DNA"/>
</dbReference>
<protein>
    <recommendedName>
        <fullName evidence="1">Glycosyltransferase subfamily 4-like N-terminal domain-containing protein</fullName>
    </recommendedName>
</protein>
<evidence type="ECO:0000259" key="1">
    <source>
        <dbReference type="Pfam" id="PF13579"/>
    </source>
</evidence>
<dbReference type="Pfam" id="PF13692">
    <property type="entry name" value="Glyco_trans_1_4"/>
    <property type="match status" value="1"/>
</dbReference>
<dbReference type="AlphaFoldDB" id="A0A0B2BTN4"/>
<dbReference type="Pfam" id="PF13579">
    <property type="entry name" value="Glyco_trans_4_4"/>
    <property type="match status" value="1"/>
</dbReference>
<comment type="caution">
    <text evidence="2">The sequence shown here is derived from an EMBL/GenBank/DDBJ whole genome shotgun (WGS) entry which is preliminary data.</text>
</comment>
<dbReference type="STRING" id="1572751.PK98_13755"/>
<keyword evidence="3" id="KW-1185">Reference proteome</keyword>
<gene>
    <name evidence="2" type="ORF">PK98_13755</name>
</gene>
<sequence>MATAVWQQARMIRDAGGRVTIVALADEGNGDLTEPGITVLTAAVQGPRQIGYAPALARCLDQAAPDILHLHGIWMYPSHAGAMWARRTGRPYLVSPHGMLDPWITARGRLKKAMARMAYERESWRRATALHALTRDEAADIAREAGADRPVLVIPNAGPPATTALVQPREPHVLYLGRIHPKKNLDTLLDAWAIADLPAGAQLHIAGWGDAPDMAQFQQKLAMAPSTVHFHGAAHGADKARLLTEARWMILPSHSEGLPMAILEAWAAGTPTIMTPACHLPEGVEAGAALPCGTDVPSVARALEQALRLEPAGWDDMAGAALALARGRFAPAQVMQAWIGAYRGLVQPGTRAAA</sequence>
<evidence type="ECO:0000313" key="2">
    <source>
        <dbReference type="EMBL" id="KHL24923.1"/>
    </source>
</evidence>
<feature type="domain" description="Glycosyltransferase subfamily 4-like N-terminal" evidence="1">
    <location>
        <begin position="1"/>
        <end position="156"/>
    </location>
</feature>
<name>A0A0B2BTN4_9SPHN</name>
<dbReference type="Proteomes" id="UP000030988">
    <property type="component" value="Unassembled WGS sequence"/>
</dbReference>
<reference evidence="2 3" key="1">
    <citation type="submission" date="2014-11" db="EMBL/GenBank/DDBJ databases">
        <title>Draft genome sequence of Kirrobacter mercurialis.</title>
        <authorList>
            <person name="Coil D.A."/>
            <person name="Eisen J.A."/>
        </authorList>
    </citation>
    <scope>NUCLEOTIDE SEQUENCE [LARGE SCALE GENOMIC DNA]</scope>
    <source>
        <strain evidence="2 3">Coronado</strain>
    </source>
</reference>
<dbReference type="PANTHER" id="PTHR45947:SF3">
    <property type="entry name" value="SULFOQUINOVOSYL TRANSFERASE SQD2"/>
    <property type="match status" value="1"/>
</dbReference>